<dbReference type="SUPFAM" id="SSF48452">
    <property type="entry name" value="TPR-like"/>
    <property type="match status" value="1"/>
</dbReference>
<proteinExistence type="predicted"/>
<dbReference type="InterPro" id="IPR011990">
    <property type="entry name" value="TPR-like_helical_dom_sf"/>
</dbReference>
<feature type="region of interest" description="Disordered" evidence="1">
    <location>
        <begin position="1"/>
        <end position="34"/>
    </location>
</feature>
<dbReference type="EMBL" id="HBIP01032307">
    <property type="protein sequence ID" value="CAE0504593.1"/>
    <property type="molecule type" value="Transcribed_RNA"/>
</dbReference>
<dbReference type="AlphaFoldDB" id="A0A7S3VU66"/>
<gene>
    <name evidence="2" type="ORF">DTER00134_LOCUS19666</name>
</gene>
<name>A0A7S3VU66_DUNTE</name>
<sequence>MGRSRRGPPASPASKALDEAEQAQQRGERQSGAEALRHFEEAVARFRQALAYPDLPASKRPDALFGLGESLQQLAEQTVRQAEGLPDSLLTSQAEFQARELACRLYNESIQTYQQVTEQGRMRVDACVNCGNALTSLAELMEAPAATQGQAAQQQQQQQQQQCALYRQAVAMYDDALQQEEDALTHSNKGDALMQLSQALWDAGQVLEAQVTSQSALTSYETSCSLSSSSEGDDLPGLLANWGTGLITAGKYAAELAQRTALIDAAIARLQNCAEFARCDTAPLVSLGDALMAKAELNPSVKSVLTPEAGSMASSPSVPEILGAAALLQQALKDGYSAALHINKGTTEAQLGFAEAHAGLARLAASTGDLAAAAQYLQQAAAAYESVLRVPEEIGGFRERCDVRYNAMCVLALASRDAEACSILQQLIACGAVSTSDVAKDPDLAGRPWVQQLLLSSHDVCLEGEGMA</sequence>
<reference evidence="2" key="1">
    <citation type="submission" date="2021-01" db="EMBL/GenBank/DDBJ databases">
        <authorList>
            <person name="Corre E."/>
            <person name="Pelletier E."/>
            <person name="Niang G."/>
            <person name="Scheremetjew M."/>
            <person name="Finn R."/>
            <person name="Kale V."/>
            <person name="Holt S."/>
            <person name="Cochrane G."/>
            <person name="Meng A."/>
            <person name="Brown T."/>
            <person name="Cohen L."/>
        </authorList>
    </citation>
    <scope>NUCLEOTIDE SEQUENCE</scope>
    <source>
        <strain evidence="2">CCMP1320</strain>
    </source>
</reference>
<dbReference type="Gene3D" id="1.25.40.10">
    <property type="entry name" value="Tetratricopeptide repeat domain"/>
    <property type="match status" value="2"/>
</dbReference>
<accession>A0A7S3VU66</accession>
<organism evidence="2">
    <name type="scientific">Dunaliella tertiolecta</name>
    <name type="common">Green alga</name>
    <dbReference type="NCBI Taxonomy" id="3047"/>
    <lineage>
        <taxon>Eukaryota</taxon>
        <taxon>Viridiplantae</taxon>
        <taxon>Chlorophyta</taxon>
        <taxon>core chlorophytes</taxon>
        <taxon>Chlorophyceae</taxon>
        <taxon>CS clade</taxon>
        <taxon>Chlamydomonadales</taxon>
        <taxon>Dunaliellaceae</taxon>
        <taxon>Dunaliella</taxon>
    </lineage>
</organism>
<protein>
    <submittedName>
        <fullName evidence="2">Uncharacterized protein</fullName>
    </submittedName>
</protein>
<evidence type="ECO:0000256" key="1">
    <source>
        <dbReference type="SAM" id="MobiDB-lite"/>
    </source>
</evidence>
<evidence type="ECO:0000313" key="2">
    <source>
        <dbReference type="EMBL" id="CAE0504593.1"/>
    </source>
</evidence>